<evidence type="ECO:0000313" key="3">
    <source>
        <dbReference type="Proteomes" id="UP000029121"/>
    </source>
</evidence>
<reference evidence="3" key="1">
    <citation type="journal article" date="2013" name="Nat. Genet.">
        <title>The Capsella rubella genome and the genomic consequences of rapid mating system evolution.</title>
        <authorList>
            <person name="Slotte T."/>
            <person name="Hazzouri K.M."/>
            <person name="Agren J.A."/>
            <person name="Koenig D."/>
            <person name="Maumus F."/>
            <person name="Guo Y.L."/>
            <person name="Steige K."/>
            <person name="Platts A.E."/>
            <person name="Escobar J.S."/>
            <person name="Newman L.K."/>
            <person name="Wang W."/>
            <person name="Mandakova T."/>
            <person name="Vello E."/>
            <person name="Smith L.M."/>
            <person name="Henz S.R."/>
            <person name="Steffen J."/>
            <person name="Takuno S."/>
            <person name="Brandvain Y."/>
            <person name="Coop G."/>
            <person name="Andolfatto P."/>
            <person name="Hu T.T."/>
            <person name="Blanchette M."/>
            <person name="Clark R.M."/>
            <person name="Quesneville H."/>
            <person name="Nordborg M."/>
            <person name="Gaut B.S."/>
            <person name="Lysak M.A."/>
            <person name="Jenkins J."/>
            <person name="Grimwood J."/>
            <person name="Chapman J."/>
            <person name="Prochnik S."/>
            <person name="Shu S."/>
            <person name="Rokhsar D."/>
            <person name="Schmutz J."/>
            <person name="Weigel D."/>
            <person name="Wright S.I."/>
        </authorList>
    </citation>
    <scope>NUCLEOTIDE SEQUENCE [LARGE SCALE GENOMIC DNA]</scope>
    <source>
        <strain evidence="3">cv. Monte Gargano</strain>
    </source>
</reference>
<dbReference type="InterPro" id="IPR036047">
    <property type="entry name" value="F-box-like_dom_sf"/>
</dbReference>
<evidence type="ECO:0000259" key="1">
    <source>
        <dbReference type="PROSITE" id="PS50181"/>
    </source>
</evidence>
<dbReference type="OrthoDB" id="45365at2759"/>
<dbReference type="PANTHER" id="PTHR24414:SF184">
    <property type="entry name" value="GALACTOSE OXIDASE_KELCH REPEAT SUPERFAMILY PROTEIN"/>
    <property type="match status" value="1"/>
</dbReference>
<dbReference type="InterPro" id="IPR001810">
    <property type="entry name" value="F-box_dom"/>
</dbReference>
<dbReference type="InterPro" id="IPR050354">
    <property type="entry name" value="F-box/kelch-repeat_ARATH"/>
</dbReference>
<feature type="domain" description="F-box" evidence="1">
    <location>
        <begin position="35"/>
        <end position="81"/>
    </location>
</feature>
<dbReference type="SUPFAM" id="SSF81383">
    <property type="entry name" value="F-box domain"/>
    <property type="match status" value="1"/>
</dbReference>
<dbReference type="Pfam" id="PF00646">
    <property type="entry name" value="F-box"/>
    <property type="match status" value="1"/>
</dbReference>
<protein>
    <recommendedName>
        <fullName evidence="1">F-box domain-containing protein</fullName>
    </recommendedName>
</protein>
<dbReference type="STRING" id="81985.R0GTZ8"/>
<dbReference type="SUPFAM" id="SSF117281">
    <property type="entry name" value="Kelch motif"/>
    <property type="match status" value="1"/>
</dbReference>
<dbReference type="Pfam" id="PF25210">
    <property type="entry name" value="Kelch_FKB95"/>
    <property type="match status" value="1"/>
</dbReference>
<keyword evidence="3" id="KW-1185">Reference proteome</keyword>
<dbReference type="CDD" id="cd22152">
    <property type="entry name" value="F-box_AtAFR-like"/>
    <property type="match status" value="1"/>
</dbReference>
<dbReference type="PROSITE" id="PS50181">
    <property type="entry name" value="FBOX"/>
    <property type="match status" value="1"/>
</dbReference>
<sequence length="397" mass="45136">MTTGDIVSILSAMSSSLTKKRKWPTTTKTKKRSEHLERPSLPYDLVVSILARVSRSYYTKLSLVSKSFRSILASPELYQTRTLLGRTETFLYVCLRFPDEANPRWFTLYRKKPNQTLTKKKKKKKTKKEDSSAHVLAPTPVLDSPDEEWLSIVAVGSYLYAITAANKDSPCSNVWFLDCRTHTWLEAPRMRLAHTNTDFDGKMYLAGSSESPDSLNCVEVYNTETQAWNTVPSRKQIMEFQNMEGKIYMIPGVDIATNGEMALKPNGLLWELVSLVTLLGSVCVIDNVVFYYDPRVKCILSAHEDNGAVWRRVEGLEGLPKIANYSTVKLVDYGGKMVVLWDKYVPSSGYKEKMIWCAEISLEKRNDEEIWGKLEWFDAVLTVPKSYKLVCARSASV</sequence>
<evidence type="ECO:0000313" key="2">
    <source>
        <dbReference type="EMBL" id="EOA14643.1"/>
    </source>
</evidence>
<gene>
    <name evidence="2" type="ORF">CARUB_v10027902mg</name>
</gene>
<name>R0GTZ8_9BRAS</name>
<dbReference type="AlphaFoldDB" id="R0GTZ8"/>
<dbReference type="PANTHER" id="PTHR24414">
    <property type="entry name" value="F-BOX/KELCH-REPEAT PROTEIN SKIP4"/>
    <property type="match status" value="1"/>
</dbReference>
<dbReference type="Gene3D" id="2.120.10.80">
    <property type="entry name" value="Kelch-type beta propeller"/>
    <property type="match status" value="1"/>
</dbReference>
<dbReference type="eggNOG" id="KOG1072">
    <property type="taxonomic scope" value="Eukaryota"/>
</dbReference>
<dbReference type="Proteomes" id="UP000029121">
    <property type="component" value="Unassembled WGS sequence"/>
</dbReference>
<dbReference type="EMBL" id="KB870812">
    <property type="protein sequence ID" value="EOA14643.1"/>
    <property type="molecule type" value="Genomic_DNA"/>
</dbReference>
<dbReference type="SMART" id="SM00256">
    <property type="entry name" value="FBOX"/>
    <property type="match status" value="1"/>
</dbReference>
<proteinExistence type="predicted"/>
<organism evidence="2 3">
    <name type="scientific">Capsella rubella</name>
    <dbReference type="NCBI Taxonomy" id="81985"/>
    <lineage>
        <taxon>Eukaryota</taxon>
        <taxon>Viridiplantae</taxon>
        <taxon>Streptophyta</taxon>
        <taxon>Embryophyta</taxon>
        <taxon>Tracheophyta</taxon>
        <taxon>Spermatophyta</taxon>
        <taxon>Magnoliopsida</taxon>
        <taxon>eudicotyledons</taxon>
        <taxon>Gunneridae</taxon>
        <taxon>Pentapetalae</taxon>
        <taxon>rosids</taxon>
        <taxon>malvids</taxon>
        <taxon>Brassicales</taxon>
        <taxon>Brassicaceae</taxon>
        <taxon>Camelineae</taxon>
        <taxon>Capsella</taxon>
    </lineage>
</organism>
<dbReference type="InterPro" id="IPR015915">
    <property type="entry name" value="Kelch-typ_b-propeller"/>
</dbReference>
<dbReference type="KEGG" id="crb:17876902"/>
<accession>R0GTZ8</accession>
<dbReference type="InterPro" id="IPR057499">
    <property type="entry name" value="Kelch_FKB95"/>
</dbReference>